<sequence length="152" mass="16648">MTEVAPDDPAQSAKTWFAVGAAVPPFVREAGFQVWNRYAAVNSEFVGIHMDDTAGRAAGYPGAFGMGNLLWSWLHCALERWLDGQGRLEHLELRFRSPALKGDRIACTGIVTGRTEKEDGTTVLDLDVWAENDSGQRIAPGRARIRLGHAAR</sequence>
<dbReference type="Proteomes" id="UP000653411">
    <property type="component" value="Unassembled WGS sequence"/>
</dbReference>
<dbReference type="RefSeq" id="WP_189262156.1">
    <property type="nucleotide sequence ID" value="NZ_BMML01000003.1"/>
</dbReference>
<evidence type="ECO:0000313" key="2">
    <source>
        <dbReference type="Proteomes" id="UP000653411"/>
    </source>
</evidence>
<reference evidence="1" key="1">
    <citation type="journal article" date="2014" name="Int. J. Syst. Evol. Microbiol.">
        <title>Complete genome sequence of Corynebacterium casei LMG S-19264T (=DSM 44701T), isolated from a smear-ripened cheese.</title>
        <authorList>
            <consortium name="US DOE Joint Genome Institute (JGI-PGF)"/>
            <person name="Walter F."/>
            <person name="Albersmeier A."/>
            <person name="Kalinowski J."/>
            <person name="Ruckert C."/>
        </authorList>
    </citation>
    <scope>NUCLEOTIDE SEQUENCE</scope>
    <source>
        <strain evidence="1">CGMCC 4.7110</strain>
    </source>
</reference>
<dbReference type="Gene3D" id="3.10.129.10">
    <property type="entry name" value="Hotdog Thioesterase"/>
    <property type="match status" value="1"/>
</dbReference>
<dbReference type="AlphaFoldDB" id="A0A917X9S0"/>
<comment type="caution">
    <text evidence="1">The sequence shown here is derived from an EMBL/GenBank/DDBJ whole genome shotgun (WGS) entry which is preliminary data.</text>
</comment>
<keyword evidence="2" id="KW-1185">Reference proteome</keyword>
<protein>
    <recommendedName>
        <fullName evidence="3">MaoC-like domain-containing protein</fullName>
    </recommendedName>
</protein>
<gene>
    <name evidence="1" type="ORF">GCM10011578_019140</name>
</gene>
<organism evidence="1 2">
    <name type="scientific">Streptomyces fuscichromogenes</name>
    <dbReference type="NCBI Taxonomy" id="1324013"/>
    <lineage>
        <taxon>Bacteria</taxon>
        <taxon>Bacillati</taxon>
        <taxon>Actinomycetota</taxon>
        <taxon>Actinomycetes</taxon>
        <taxon>Kitasatosporales</taxon>
        <taxon>Streptomycetaceae</taxon>
        <taxon>Streptomyces</taxon>
    </lineage>
</organism>
<accession>A0A917X9S0</accession>
<evidence type="ECO:0000313" key="1">
    <source>
        <dbReference type="EMBL" id="GGM98318.1"/>
    </source>
</evidence>
<dbReference type="InterPro" id="IPR029069">
    <property type="entry name" value="HotDog_dom_sf"/>
</dbReference>
<evidence type="ECO:0008006" key="3">
    <source>
        <dbReference type="Google" id="ProtNLM"/>
    </source>
</evidence>
<name>A0A917X9S0_9ACTN</name>
<reference evidence="1" key="2">
    <citation type="submission" date="2020-09" db="EMBL/GenBank/DDBJ databases">
        <authorList>
            <person name="Sun Q."/>
            <person name="Zhou Y."/>
        </authorList>
    </citation>
    <scope>NUCLEOTIDE SEQUENCE</scope>
    <source>
        <strain evidence="1">CGMCC 4.7110</strain>
    </source>
</reference>
<dbReference type="SUPFAM" id="SSF54637">
    <property type="entry name" value="Thioesterase/thiol ester dehydrase-isomerase"/>
    <property type="match status" value="1"/>
</dbReference>
<proteinExistence type="predicted"/>
<dbReference type="EMBL" id="BMML01000003">
    <property type="protein sequence ID" value="GGM98318.1"/>
    <property type="molecule type" value="Genomic_DNA"/>
</dbReference>